<feature type="compositionally biased region" description="Polar residues" evidence="10">
    <location>
        <begin position="302"/>
        <end position="319"/>
    </location>
</feature>
<keyword evidence="3" id="KW-1003">Cell membrane</keyword>
<dbReference type="GO" id="GO:0032977">
    <property type="term" value="F:membrane insertase activity"/>
    <property type="evidence" value="ECO:0007669"/>
    <property type="project" value="InterPro"/>
</dbReference>
<accession>A0A939BHT9</accession>
<evidence type="ECO:0000256" key="9">
    <source>
        <dbReference type="RuleBase" id="RU003945"/>
    </source>
</evidence>
<dbReference type="InterPro" id="IPR001708">
    <property type="entry name" value="YidC/ALB3/OXA1/COX18"/>
</dbReference>
<evidence type="ECO:0000313" key="14">
    <source>
        <dbReference type="Proteomes" id="UP000705508"/>
    </source>
</evidence>
<evidence type="ECO:0000256" key="11">
    <source>
        <dbReference type="SAM" id="Phobius"/>
    </source>
</evidence>
<dbReference type="RefSeq" id="WP_204907151.1">
    <property type="nucleotide sequence ID" value="NZ_JACJKS010000018.1"/>
</dbReference>
<feature type="transmembrane region" description="Helical" evidence="11">
    <location>
        <begin position="40"/>
        <end position="63"/>
    </location>
</feature>
<dbReference type="InterPro" id="IPR047196">
    <property type="entry name" value="YidC_ALB_C"/>
</dbReference>
<evidence type="ECO:0000256" key="7">
    <source>
        <dbReference type="ARBA" id="ARBA00023136"/>
    </source>
</evidence>
<dbReference type="PANTHER" id="PTHR12428">
    <property type="entry name" value="OXA1"/>
    <property type="match status" value="1"/>
</dbReference>
<keyword evidence="5" id="KW-0653">Protein transport</keyword>
<dbReference type="CDD" id="cd20070">
    <property type="entry name" value="5TM_YidC_Alb3"/>
    <property type="match status" value="1"/>
</dbReference>
<reference evidence="13" key="2">
    <citation type="journal article" date="2021" name="Sci. Rep.">
        <title>The distribution of antibiotic resistance genes in chicken gut microbiota commensals.</title>
        <authorList>
            <person name="Juricova H."/>
            <person name="Matiasovicova J."/>
            <person name="Kubasova T."/>
            <person name="Cejkova D."/>
            <person name="Rychlik I."/>
        </authorList>
    </citation>
    <scope>NUCLEOTIDE SEQUENCE</scope>
    <source>
        <strain evidence="13">An582</strain>
    </source>
</reference>
<evidence type="ECO:0000256" key="5">
    <source>
        <dbReference type="ARBA" id="ARBA00022927"/>
    </source>
</evidence>
<evidence type="ECO:0000313" key="13">
    <source>
        <dbReference type="EMBL" id="MBM6949151.1"/>
    </source>
</evidence>
<keyword evidence="6 11" id="KW-1133">Transmembrane helix</keyword>
<feature type="compositionally biased region" description="Basic and acidic residues" evidence="10">
    <location>
        <begin position="320"/>
        <end position="329"/>
    </location>
</feature>
<evidence type="ECO:0000256" key="1">
    <source>
        <dbReference type="ARBA" id="ARBA00004651"/>
    </source>
</evidence>
<keyword evidence="7 11" id="KW-0472">Membrane</keyword>
<feature type="transmembrane region" description="Helical" evidence="11">
    <location>
        <begin position="234"/>
        <end position="253"/>
    </location>
</feature>
<evidence type="ECO:0000259" key="12">
    <source>
        <dbReference type="Pfam" id="PF02096"/>
    </source>
</evidence>
<feature type="transmembrane region" description="Helical" evidence="11">
    <location>
        <begin position="178"/>
        <end position="202"/>
    </location>
</feature>
<proteinExistence type="inferred from homology"/>
<dbReference type="PANTHER" id="PTHR12428:SF65">
    <property type="entry name" value="CYTOCHROME C OXIDASE ASSEMBLY PROTEIN COX18, MITOCHONDRIAL"/>
    <property type="match status" value="1"/>
</dbReference>
<reference evidence="13" key="1">
    <citation type="submission" date="2020-08" db="EMBL/GenBank/DDBJ databases">
        <authorList>
            <person name="Cejkova D."/>
            <person name="Kubasova T."/>
            <person name="Jahodarova E."/>
            <person name="Rychlik I."/>
        </authorList>
    </citation>
    <scope>NUCLEOTIDE SEQUENCE</scope>
    <source>
        <strain evidence="13">An582</strain>
    </source>
</reference>
<comment type="similarity">
    <text evidence="9">Belongs to the OXA1/ALB3/YidC family.</text>
</comment>
<evidence type="ECO:0000256" key="10">
    <source>
        <dbReference type="SAM" id="MobiDB-lite"/>
    </source>
</evidence>
<gene>
    <name evidence="13" type="ORF">H6A20_10880</name>
</gene>
<comment type="subcellular location">
    <subcellularLocation>
        <location evidence="1">Cell membrane</location>
        <topology evidence="1">Multi-pass membrane protein</topology>
    </subcellularLocation>
    <subcellularLocation>
        <location evidence="9">Membrane</location>
        <topology evidence="9">Multi-pass membrane protein</topology>
    </subcellularLocation>
</comment>
<feature type="region of interest" description="Disordered" evidence="10">
    <location>
        <begin position="282"/>
        <end position="343"/>
    </location>
</feature>
<evidence type="ECO:0000256" key="2">
    <source>
        <dbReference type="ARBA" id="ARBA00022448"/>
    </source>
</evidence>
<keyword evidence="2" id="KW-0813">Transport</keyword>
<evidence type="ECO:0000256" key="6">
    <source>
        <dbReference type="ARBA" id="ARBA00022989"/>
    </source>
</evidence>
<dbReference type="AlphaFoldDB" id="A0A939BHT9"/>
<comment type="caution">
    <text evidence="13">The sequence shown here is derived from an EMBL/GenBank/DDBJ whole genome shotgun (WGS) entry which is preliminary data.</text>
</comment>
<dbReference type="InterPro" id="IPR028055">
    <property type="entry name" value="YidC/Oxa/ALB_C"/>
</dbReference>
<evidence type="ECO:0000256" key="3">
    <source>
        <dbReference type="ARBA" id="ARBA00022475"/>
    </source>
</evidence>
<name>A0A939BHT9_9CLOT</name>
<dbReference type="GO" id="GO:0051205">
    <property type="term" value="P:protein insertion into membrane"/>
    <property type="evidence" value="ECO:0007669"/>
    <property type="project" value="TreeGrafter"/>
</dbReference>
<feature type="transmembrane region" description="Helical" evidence="11">
    <location>
        <begin position="109"/>
        <end position="131"/>
    </location>
</feature>
<evidence type="ECO:0000256" key="8">
    <source>
        <dbReference type="ARBA" id="ARBA00023186"/>
    </source>
</evidence>
<dbReference type="GO" id="GO:0005886">
    <property type="term" value="C:plasma membrane"/>
    <property type="evidence" value="ECO:0007669"/>
    <property type="project" value="UniProtKB-SubCell"/>
</dbReference>
<sequence>MEGVVLTAANWPIIGQIAELLGIVMNFIYEMLDKILPSDVGLVGLSIILYTILVYMIMMPLTIKQQRTSKMTSVMNPELQAIQKKYKNKRDQASQMRMQEEMQQVYDKYGTSMAGGCLPMLLQMVLLFSLYPVVYQIENYVPAIKDAPADVQKFLTIPDISLSPIQMFTERAQISEQFGVSVALLIATAIALPAISVGTQYLSMKLSQSISGQAMDKDNPMYSTMRTMNVTMPLFSLFVVVTLPAGLGIYWIVSAVVRCLQQLFINRHLRQISVEDLIEKNKEKAAKKREKRGERAEKINAMAQTNTRSIQSRAKTSVQTDKEKEEKLKKAATSQNTAKEGSLAAKANLVKKYNENN</sequence>
<dbReference type="Proteomes" id="UP000705508">
    <property type="component" value="Unassembled WGS sequence"/>
</dbReference>
<protein>
    <submittedName>
        <fullName evidence="13">YidC/Oxa1 family membrane protein insertase</fullName>
    </submittedName>
</protein>
<dbReference type="Pfam" id="PF02096">
    <property type="entry name" value="60KD_IMP"/>
    <property type="match status" value="1"/>
</dbReference>
<dbReference type="NCBIfam" id="TIGR03592">
    <property type="entry name" value="yidC_oxa1_cterm"/>
    <property type="match status" value="1"/>
</dbReference>
<keyword evidence="4 9" id="KW-0812">Transmembrane</keyword>
<feature type="domain" description="Membrane insertase YidC/Oxa/ALB C-terminal" evidence="12">
    <location>
        <begin position="44"/>
        <end position="267"/>
    </location>
</feature>
<dbReference type="EMBL" id="JACJKS010000018">
    <property type="protein sequence ID" value="MBM6949151.1"/>
    <property type="molecule type" value="Genomic_DNA"/>
</dbReference>
<dbReference type="GO" id="GO:0015031">
    <property type="term" value="P:protein transport"/>
    <property type="evidence" value="ECO:0007669"/>
    <property type="project" value="UniProtKB-KW"/>
</dbReference>
<organism evidence="13 14">
    <name type="scientific">Mordavella massiliensis</name>
    <dbReference type="NCBI Taxonomy" id="1871024"/>
    <lineage>
        <taxon>Bacteria</taxon>
        <taxon>Bacillati</taxon>
        <taxon>Bacillota</taxon>
        <taxon>Clostridia</taxon>
        <taxon>Eubacteriales</taxon>
        <taxon>Clostridiaceae</taxon>
        <taxon>Mordavella</taxon>
    </lineage>
</organism>
<evidence type="ECO:0000256" key="4">
    <source>
        <dbReference type="ARBA" id="ARBA00022692"/>
    </source>
</evidence>
<keyword evidence="8" id="KW-0143">Chaperone</keyword>